<proteinExistence type="inferred from homology"/>
<dbReference type="PANTHER" id="PTHR36842">
    <property type="entry name" value="PROTEIN TOLB HOMOLOG"/>
    <property type="match status" value="1"/>
</dbReference>
<dbReference type="AlphaFoldDB" id="Q1MQI1"/>
<protein>
    <submittedName>
        <fullName evidence="2">Periplasmic component of the Tol biopolymer transport system</fullName>
    </submittedName>
</protein>
<reference evidence="2 3" key="1">
    <citation type="submission" date="2005-11" db="EMBL/GenBank/DDBJ databases">
        <title>The complete genome sequence of Lawsonia intracellularis: the causative agent of proliferative enteropathy.</title>
        <authorList>
            <person name="Kaur K."/>
            <person name="Zhang Q."/>
            <person name="Beckler D."/>
            <person name="Munir S."/>
            <person name="Li L."/>
            <person name="Kinsley K."/>
            <person name="Herron L."/>
            <person name="Peterson A."/>
            <person name="May B."/>
            <person name="Singh S."/>
            <person name="Gebhart C."/>
            <person name="Kapur V."/>
        </authorList>
    </citation>
    <scope>NUCLEOTIDE SEQUENCE [LARGE SCALE GENOMIC DNA]</scope>
    <source>
        <strain evidence="2 3">PHE/MN1-00</strain>
    </source>
</reference>
<evidence type="ECO:0000256" key="1">
    <source>
        <dbReference type="ARBA" id="ARBA00009820"/>
    </source>
</evidence>
<dbReference type="Gene3D" id="3.40.50.10070">
    <property type="entry name" value="TolB, N-terminal domain"/>
    <property type="match status" value="1"/>
</dbReference>
<dbReference type="SUPFAM" id="SSF52964">
    <property type="entry name" value="TolB, N-terminal domain"/>
    <property type="match status" value="1"/>
</dbReference>
<dbReference type="STRING" id="363253.LI0692"/>
<dbReference type="PANTHER" id="PTHR36842:SF1">
    <property type="entry name" value="PROTEIN TOLB"/>
    <property type="match status" value="1"/>
</dbReference>
<dbReference type="InterPro" id="IPR011042">
    <property type="entry name" value="6-blade_b-propeller_TolB-like"/>
</dbReference>
<dbReference type="KEGG" id="lip:LI0692"/>
<keyword evidence="3" id="KW-1185">Reference proteome</keyword>
<dbReference type="HOGENOM" id="CLU_047123_2_0_7"/>
<name>Q1MQI1_LAWIP</name>
<evidence type="ECO:0000313" key="2">
    <source>
        <dbReference type="EMBL" id="CAJ54746.1"/>
    </source>
</evidence>
<comment type="similarity">
    <text evidence="1">Belongs to the TolB family.</text>
</comment>
<dbReference type="Proteomes" id="UP000002430">
    <property type="component" value="Chromosome"/>
</dbReference>
<evidence type="ECO:0000313" key="3">
    <source>
        <dbReference type="Proteomes" id="UP000002430"/>
    </source>
</evidence>
<gene>
    <name evidence="2" type="primary">tolB</name>
    <name evidence="2" type="ordered locus">LI0692</name>
</gene>
<dbReference type="SUPFAM" id="SSF69304">
    <property type="entry name" value="Tricorn protease N-terminal domain"/>
    <property type="match status" value="1"/>
</dbReference>
<sequence>MVFIIMSRGNTYRSLGILIILLLVCLCHPALSAMQIDIYGPGQNIVHVAMARPIISPGVLATDLGIDLDRAIRNNLSYLPFMRLTDEKAILNGSSLEGYQPPNIDFKRFQLAGSDLLITVGWPKGDHSDSSVELRLYETYSGKFVFGTAYSGVVKSEISNIADKFCADLMKTLTGSGDFFLSTLAFVKQGNGKNVRDVWLVKPTGKELRQITDISGTAMSPSWSIDGRFIVFTHLDDRSHALGVWDRLTNKIQRIRFPGNTVIGPVFMPDNKVAVSLSTGKYPDIFLLDHTFQKEKVLEESPAINVSPSFDAKGTKMAFCSNRLSNPQIFMKDFSSGQVSRVSRQGCYNTEPTMSPDGTLIAFSRLTDDGNRIFVQDLLTGIERQVTFGPGNDEQPSFAPDSYFIAFTSTRSGKKQIYLITRHGGDAKQIPTGHGDASFPRWGKITVANKAR</sequence>
<dbReference type="Gene3D" id="2.120.10.30">
    <property type="entry name" value="TolB, C-terminal domain"/>
    <property type="match status" value="2"/>
</dbReference>
<dbReference type="EMBL" id="AM180252">
    <property type="protein sequence ID" value="CAJ54746.1"/>
    <property type="molecule type" value="Genomic_DNA"/>
</dbReference>
<dbReference type="eggNOG" id="COG0823">
    <property type="taxonomic scope" value="Bacteria"/>
</dbReference>
<dbReference type="Pfam" id="PF07676">
    <property type="entry name" value="PD40"/>
    <property type="match status" value="4"/>
</dbReference>
<accession>Q1MQI1</accession>
<dbReference type="InterPro" id="IPR011659">
    <property type="entry name" value="WD40"/>
</dbReference>
<organism evidence="2 3">
    <name type="scientific">Lawsonia intracellularis (strain PHE/MN1-00)</name>
    <dbReference type="NCBI Taxonomy" id="363253"/>
    <lineage>
        <taxon>Bacteria</taxon>
        <taxon>Pseudomonadati</taxon>
        <taxon>Thermodesulfobacteriota</taxon>
        <taxon>Desulfovibrionia</taxon>
        <taxon>Desulfovibrionales</taxon>
        <taxon>Desulfovibrionaceae</taxon>
        <taxon>Lawsonia</taxon>
    </lineage>
</organism>